<evidence type="ECO:0000256" key="2">
    <source>
        <dbReference type="ARBA" id="ARBA00022448"/>
    </source>
</evidence>
<feature type="transmembrane region" description="Helical" evidence="7">
    <location>
        <begin position="164"/>
        <end position="192"/>
    </location>
</feature>
<feature type="transmembrane region" description="Helical" evidence="7">
    <location>
        <begin position="221"/>
        <end position="246"/>
    </location>
</feature>
<feature type="transmembrane region" description="Helical" evidence="7">
    <location>
        <begin position="106"/>
        <end position="124"/>
    </location>
</feature>
<dbReference type="InterPro" id="IPR036259">
    <property type="entry name" value="MFS_trans_sf"/>
</dbReference>
<accession>A0A7U7G7L9</accession>
<feature type="transmembrane region" description="Helical" evidence="7">
    <location>
        <begin position="48"/>
        <end position="68"/>
    </location>
</feature>
<keyword evidence="9" id="KW-1185">Reference proteome</keyword>
<feature type="transmembrane region" description="Helical" evidence="7">
    <location>
        <begin position="289"/>
        <end position="318"/>
    </location>
</feature>
<feature type="transmembrane region" description="Helical" evidence="7">
    <location>
        <begin position="366"/>
        <end position="392"/>
    </location>
</feature>
<evidence type="ECO:0000256" key="4">
    <source>
        <dbReference type="ARBA" id="ARBA00022692"/>
    </source>
</evidence>
<evidence type="ECO:0000313" key="9">
    <source>
        <dbReference type="Proteomes" id="UP000019184"/>
    </source>
</evidence>
<dbReference type="PANTHER" id="PTHR23513:SF9">
    <property type="entry name" value="ENTEROBACTIN EXPORTER ENTS"/>
    <property type="match status" value="1"/>
</dbReference>
<dbReference type="AlphaFoldDB" id="A0A7U7G7L9"/>
<keyword evidence="6 7" id="KW-0472">Membrane</keyword>
<dbReference type="PANTHER" id="PTHR23513">
    <property type="entry name" value="INTEGRAL MEMBRANE EFFLUX PROTEIN-RELATED"/>
    <property type="match status" value="1"/>
</dbReference>
<evidence type="ECO:0000256" key="6">
    <source>
        <dbReference type="ARBA" id="ARBA00023136"/>
    </source>
</evidence>
<feature type="transmembrane region" description="Helical" evidence="7">
    <location>
        <begin position="21"/>
        <end position="42"/>
    </location>
</feature>
<sequence>MATRFPVPYALQSRDFALYCSARFISALAVQMLNVAVGWWVYALTHDPFALGLVGLAVFLPAIGLALATGHAADRFDRLLILRICYAIATLAAAGLLFYAGSGARQVGPIYALLLLFGVARAFANPAGQAIVPNLVPPAHLGSAIAWNALAWQTATIVGPALGGILYLFGATVVFAAVTLSFAITFGLLAAIRYQAIAVEHEPTDWNQLLAGIRFIWSKPVVFGAISLDLFAVLLGGATALLPVYAHDILHVGPEGLGLLRSMPAAGAVLMASWLAWRPLRRHIGRRMFQSVIVFGLMTIGFGLSEHLALSLACLFVLGAVDMVSVFIRQTLVQIETPDVMRGRVSAINTVFIGASNELGEFESGALAALIGTVPTVVVGGIGTWIIAALWLRWFPALRDRDRLGN</sequence>
<dbReference type="Gene3D" id="1.20.1250.20">
    <property type="entry name" value="MFS general substrate transporter like domains"/>
    <property type="match status" value="1"/>
</dbReference>
<keyword evidence="4 7" id="KW-0812">Transmembrane</keyword>
<evidence type="ECO:0000256" key="7">
    <source>
        <dbReference type="SAM" id="Phobius"/>
    </source>
</evidence>
<dbReference type="Proteomes" id="UP000019184">
    <property type="component" value="Unassembled WGS sequence"/>
</dbReference>
<organism evidence="8 9">
    <name type="scientific">Candidatus Contendobacter odensis Run_B_J11</name>
    <dbReference type="NCBI Taxonomy" id="1400861"/>
    <lineage>
        <taxon>Bacteria</taxon>
        <taxon>Pseudomonadati</taxon>
        <taxon>Pseudomonadota</taxon>
        <taxon>Gammaproteobacteria</taxon>
        <taxon>Candidatus Competibacteraceae</taxon>
        <taxon>Candidatus Contendibacter</taxon>
    </lineage>
</organism>
<gene>
    <name evidence="8" type="ORF">BN874_1140009</name>
</gene>
<evidence type="ECO:0000256" key="1">
    <source>
        <dbReference type="ARBA" id="ARBA00004651"/>
    </source>
</evidence>
<comment type="subcellular location">
    <subcellularLocation>
        <location evidence="1">Cell membrane</location>
        <topology evidence="1">Multi-pass membrane protein</topology>
    </subcellularLocation>
</comment>
<proteinExistence type="predicted"/>
<dbReference type="GO" id="GO:0005886">
    <property type="term" value="C:plasma membrane"/>
    <property type="evidence" value="ECO:0007669"/>
    <property type="project" value="UniProtKB-SubCell"/>
</dbReference>
<feature type="transmembrane region" description="Helical" evidence="7">
    <location>
        <begin position="80"/>
        <end position="100"/>
    </location>
</feature>
<feature type="transmembrane region" description="Helical" evidence="7">
    <location>
        <begin position="131"/>
        <end position="152"/>
    </location>
</feature>
<protein>
    <submittedName>
        <fullName evidence="8">Major facilitator superfamily MFS_1</fullName>
    </submittedName>
</protein>
<dbReference type="InterPro" id="IPR010290">
    <property type="entry name" value="TM_effector"/>
</dbReference>
<evidence type="ECO:0000313" key="8">
    <source>
        <dbReference type="EMBL" id="CDH43279.1"/>
    </source>
</evidence>
<keyword evidence="3" id="KW-1003">Cell membrane</keyword>
<keyword evidence="5 7" id="KW-1133">Transmembrane helix</keyword>
<name>A0A7U7G7L9_9GAMM</name>
<reference evidence="8 9" key="1">
    <citation type="journal article" date="2014" name="ISME J.">
        <title>Candidatus Competibacter-lineage genomes retrieved from metagenomes reveal functional metabolic diversity.</title>
        <authorList>
            <person name="McIlroy S.J."/>
            <person name="Albertsen M."/>
            <person name="Andresen E.K."/>
            <person name="Saunders A.M."/>
            <person name="Kristiansen R."/>
            <person name="Stokholm-Bjerregaard M."/>
            <person name="Nielsen K.L."/>
            <person name="Nielsen P.H."/>
        </authorList>
    </citation>
    <scope>NUCLEOTIDE SEQUENCE [LARGE SCALE GENOMIC DNA]</scope>
    <source>
        <strain evidence="8 9">Run_B_J11</strain>
    </source>
</reference>
<evidence type="ECO:0000256" key="5">
    <source>
        <dbReference type="ARBA" id="ARBA00022989"/>
    </source>
</evidence>
<dbReference type="CDD" id="cd06173">
    <property type="entry name" value="MFS_MefA_like"/>
    <property type="match status" value="1"/>
</dbReference>
<feature type="transmembrane region" description="Helical" evidence="7">
    <location>
        <begin position="258"/>
        <end position="277"/>
    </location>
</feature>
<dbReference type="RefSeq" id="WP_034430320.1">
    <property type="nucleotide sequence ID" value="NZ_CBTK010000018.1"/>
</dbReference>
<dbReference type="Pfam" id="PF05977">
    <property type="entry name" value="MFS_3"/>
    <property type="match status" value="1"/>
</dbReference>
<keyword evidence="2" id="KW-0813">Transport</keyword>
<comment type="caution">
    <text evidence="8">The sequence shown here is derived from an EMBL/GenBank/DDBJ whole genome shotgun (WGS) entry which is preliminary data.</text>
</comment>
<evidence type="ECO:0000256" key="3">
    <source>
        <dbReference type="ARBA" id="ARBA00022475"/>
    </source>
</evidence>
<dbReference type="EMBL" id="CBTK010000018">
    <property type="protein sequence ID" value="CDH43279.1"/>
    <property type="molecule type" value="Genomic_DNA"/>
</dbReference>
<dbReference type="OrthoDB" id="7283966at2"/>
<dbReference type="SUPFAM" id="SSF103473">
    <property type="entry name" value="MFS general substrate transporter"/>
    <property type="match status" value="1"/>
</dbReference>